<evidence type="ECO:0000313" key="1">
    <source>
        <dbReference type="EMBL" id="CAG6016164.1"/>
    </source>
</evidence>
<keyword evidence="2" id="KW-1185">Reference proteome</keyword>
<dbReference type="InterPro" id="IPR012337">
    <property type="entry name" value="RNaseH-like_sf"/>
</dbReference>
<comment type="caution">
    <text evidence="1">The sequence shown here is derived from an EMBL/GenBank/DDBJ whole genome shotgun (WGS) entry which is preliminary data.</text>
</comment>
<dbReference type="AlphaFoldDB" id="A0A8S4BT60"/>
<dbReference type="OrthoDB" id="8916572at2759"/>
<sequence>MELKLSDLLLQLLLKLFDSPHYSLLLGSDLLLYIRAYVLDETDQLNEHLLTVLHCFVSRLIDGLHLLLEQLHILLAEITDGLLISAAEQLLHLIMDRADVLLELLGGLHQLSRHHKPHLQVQHSSDQQEQLGVQSSSAAPLKLLTWCFLPGQASTRDHAVTTDLWTEERTNTHYITVTVHYIPDWKMINRILATREMEGVKSSDHIRSTVEGILQEFGILSNDTAFVTDNGSNVVAAFKDYVRLSCAGHNINLILKYVFDHLDENNPVHSNIIKLFKDTKTLVTHFKRAGLQKALDQSLKQSVETRWNTRLAMLQSVNDALRSGRLHDILLRRNELRYLNNIDCELLEDIIQLLKPFDEATRHLSTDQTPTLHLVLPTKETLLRGLSIQDGDSVIVKELKGKLAQAVEMKFKVHLYHKVATALSPSLRSFLRKTLNGQEYEEVISTLTAFTETAETEKRVRGLVEKEDPPPEQGATEVHNFFASCVEEEERKEDSGDTESHGLQLLSDLLLQLLLKLFDSPHCSSPLGSDLLLHIRMSFLDETDQLIEHLFTVLHCFVSRLIDGLHLLLEQLHILLADITSHIFRSSIAVISRSSMESSLLQLLR</sequence>
<organism evidence="1 2">
    <name type="scientific">Menidia menidia</name>
    <name type="common">Atlantic silverside</name>
    <dbReference type="NCBI Taxonomy" id="238744"/>
    <lineage>
        <taxon>Eukaryota</taxon>
        <taxon>Metazoa</taxon>
        <taxon>Chordata</taxon>
        <taxon>Craniata</taxon>
        <taxon>Vertebrata</taxon>
        <taxon>Euteleostomi</taxon>
        <taxon>Actinopterygii</taxon>
        <taxon>Neopterygii</taxon>
        <taxon>Teleostei</taxon>
        <taxon>Neoteleostei</taxon>
        <taxon>Acanthomorphata</taxon>
        <taxon>Ovalentaria</taxon>
        <taxon>Atherinomorphae</taxon>
        <taxon>Atheriniformes</taxon>
        <taxon>Atherinopsidae</taxon>
        <taxon>Menidiinae</taxon>
        <taxon>Menidia</taxon>
    </lineage>
</organism>
<protein>
    <submittedName>
        <fullName evidence="1">(Atlantic silverside) hypothetical protein</fullName>
    </submittedName>
</protein>
<dbReference type="GO" id="GO:0006357">
    <property type="term" value="P:regulation of transcription by RNA polymerase II"/>
    <property type="evidence" value="ECO:0007669"/>
    <property type="project" value="TreeGrafter"/>
</dbReference>
<proteinExistence type="predicted"/>
<dbReference type="PANTHER" id="PTHR46169:SF17">
    <property type="entry name" value="HAT C-TERMINAL DIMERISATION DOMAIN-CONTAINING PROTEIN"/>
    <property type="match status" value="1"/>
</dbReference>
<name>A0A8S4BT60_9TELE</name>
<dbReference type="Proteomes" id="UP000677803">
    <property type="component" value="Unassembled WGS sequence"/>
</dbReference>
<evidence type="ECO:0000313" key="2">
    <source>
        <dbReference type="Proteomes" id="UP000677803"/>
    </source>
</evidence>
<dbReference type="GO" id="GO:0005634">
    <property type="term" value="C:nucleus"/>
    <property type="evidence" value="ECO:0007669"/>
    <property type="project" value="TreeGrafter"/>
</dbReference>
<accession>A0A8S4BT60</accession>
<dbReference type="InterPro" id="IPR052717">
    <property type="entry name" value="Vacuolar_transposase_reg"/>
</dbReference>
<dbReference type="PANTHER" id="PTHR46169">
    <property type="entry name" value="DNA REPLICATION-RELATED ELEMENT FACTOR, ISOFORM A"/>
    <property type="match status" value="1"/>
</dbReference>
<dbReference type="SUPFAM" id="SSF53098">
    <property type="entry name" value="Ribonuclease H-like"/>
    <property type="match status" value="1"/>
</dbReference>
<dbReference type="EMBL" id="CAJRST010039156">
    <property type="protein sequence ID" value="CAG6016164.1"/>
    <property type="molecule type" value="Genomic_DNA"/>
</dbReference>
<reference evidence="1" key="1">
    <citation type="submission" date="2021-05" db="EMBL/GenBank/DDBJ databases">
        <authorList>
            <person name="Tigano A."/>
        </authorList>
    </citation>
    <scope>NUCLEOTIDE SEQUENCE</scope>
</reference>
<gene>
    <name evidence="1" type="ORF">MMEN_LOCUS20149</name>
</gene>